<keyword evidence="4" id="KW-1185">Reference proteome</keyword>
<dbReference type="OrthoDB" id="66964at2759"/>
<feature type="region of interest" description="Disordered" evidence="1">
    <location>
        <begin position="734"/>
        <end position="766"/>
    </location>
</feature>
<sequence>MECNKDEALRAKTIAEGKLENKDFTGAKKFALKAQSLYPGLDGLSQMLTTIDVYISAENKISGEVDWYGVLGVNPSADDETVRKQYRKLALLLHPDKNRSVGADGAFKLLCEAWSLLSDKSKRLAYNMRRSPKGFQQKVPTQASGPSEPPRSNGYHNHSGRTTSAPKTQNTRRTDTFWTICHRCKMHYEYLKQYLNHTLLCPNCHEAFYASETAPPFNYSKSSNLASRHRHQNSSNHAAPSNLSDPRRNATASAKDSGPGPAGLQSPTYTANSPQDRFSRTGSVGSTDPSIAAKAANVIQQAQERMKRERDASQAAAAGWDGNSSYNSAFDGERVYKKTRLDDDGYCYGANTAYHRTTVNGGSSFAGTSAPRKAGFEHDKVHGFSFAYSKPNCMRELTPVENRNMLMAKARKEILKKLTEWRSQNASKAVQTEKMKVTDTKKEKERNSRNDHGRDLSGSGESSATRLADHAEKSAGIPTAGDVDEEHVVAEAMNVPDPDFHDFDQDRAESSFGENEVWAAYDDDDGMPRFYAMVNKVISRNPFKLRISWLNSKTSNEFGKMDWIGSGFYKTCGEFRLGRYEINKSINSFSHKVKWSKVRGVVHIFPKKGEVWALYKNWSPDWNEDTAEELIHKYDMMVVLVDYDEERGVSVAPLVKVAGFKTVFLPNLEPEKVMKIPKEEMFRFSHQVPNYQLTGKEAQNAPEGCLELDPAATPLDLLQVITDDSEVQKQVMQNVPGTRADEIADRASEAEKEEKVEIGEAVKKEE</sequence>
<dbReference type="Gramene" id="CDP05084">
    <property type="protein sequence ID" value="CDP05084"/>
    <property type="gene ID" value="GSCOC_T00020013001"/>
</dbReference>
<dbReference type="SMART" id="SM00271">
    <property type="entry name" value="DnaJ"/>
    <property type="match status" value="1"/>
</dbReference>
<evidence type="ECO:0000313" key="3">
    <source>
        <dbReference type="EMBL" id="CDP05084.1"/>
    </source>
</evidence>
<dbReference type="EMBL" id="HG739099">
    <property type="protein sequence ID" value="CDP05084.1"/>
    <property type="molecule type" value="Genomic_DNA"/>
</dbReference>
<dbReference type="OMA" id="PLENRNM"/>
<dbReference type="STRING" id="49390.A0A068UA65"/>
<dbReference type="InterPro" id="IPR001623">
    <property type="entry name" value="DnaJ_domain"/>
</dbReference>
<reference evidence="4" key="1">
    <citation type="journal article" date="2014" name="Science">
        <title>The coffee genome provides insight into the convergent evolution of caffeine biosynthesis.</title>
        <authorList>
            <person name="Denoeud F."/>
            <person name="Carretero-Paulet L."/>
            <person name="Dereeper A."/>
            <person name="Droc G."/>
            <person name="Guyot R."/>
            <person name="Pietrella M."/>
            <person name="Zheng C."/>
            <person name="Alberti A."/>
            <person name="Anthony F."/>
            <person name="Aprea G."/>
            <person name="Aury J.M."/>
            <person name="Bento P."/>
            <person name="Bernard M."/>
            <person name="Bocs S."/>
            <person name="Campa C."/>
            <person name="Cenci A."/>
            <person name="Combes M.C."/>
            <person name="Crouzillat D."/>
            <person name="Da Silva C."/>
            <person name="Daddiego L."/>
            <person name="De Bellis F."/>
            <person name="Dussert S."/>
            <person name="Garsmeur O."/>
            <person name="Gayraud T."/>
            <person name="Guignon V."/>
            <person name="Jahn K."/>
            <person name="Jamilloux V."/>
            <person name="Joet T."/>
            <person name="Labadie K."/>
            <person name="Lan T."/>
            <person name="Leclercq J."/>
            <person name="Lepelley M."/>
            <person name="Leroy T."/>
            <person name="Li L.T."/>
            <person name="Librado P."/>
            <person name="Lopez L."/>
            <person name="Munoz A."/>
            <person name="Noel B."/>
            <person name="Pallavicini A."/>
            <person name="Perrotta G."/>
            <person name="Poncet V."/>
            <person name="Pot D."/>
            <person name="Priyono X."/>
            <person name="Rigoreau M."/>
            <person name="Rouard M."/>
            <person name="Rozas J."/>
            <person name="Tranchant-Dubreuil C."/>
            <person name="VanBuren R."/>
            <person name="Zhang Q."/>
            <person name="Andrade A.C."/>
            <person name="Argout X."/>
            <person name="Bertrand B."/>
            <person name="de Kochko A."/>
            <person name="Graziosi G."/>
            <person name="Henry R.J."/>
            <person name="Jayarama X."/>
            <person name="Ming R."/>
            <person name="Nagai C."/>
            <person name="Rounsley S."/>
            <person name="Sankoff D."/>
            <person name="Giuliano G."/>
            <person name="Albert V.A."/>
            <person name="Wincker P."/>
            <person name="Lashermes P."/>
        </authorList>
    </citation>
    <scope>NUCLEOTIDE SEQUENCE [LARGE SCALE GENOMIC DNA]</scope>
    <source>
        <strain evidence="4">cv. DH200-94</strain>
    </source>
</reference>
<dbReference type="FunCoup" id="A0A068UA65">
    <property type="interactions" value="1515"/>
</dbReference>
<feature type="domain" description="J" evidence="2">
    <location>
        <begin position="66"/>
        <end position="130"/>
    </location>
</feature>
<feature type="compositionally biased region" description="Polar residues" evidence="1">
    <location>
        <begin position="265"/>
        <end position="289"/>
    </location>
</feature>
<dbReference type="Pfam" id="PF00226">
    <property type="entry name" value="DnaJ"/>
    <property type="match status" value="1"/>
</dbReference>
<evidence type="ECO:0000313" key="4">
    <source>
        <dbReference type="Proteomes" id="UP000295252"/>
    </source>
</evidence>
<name>A0A068UA65_COFCA</name>
<dbReference type="CDD" id="cd06257">
    <property type="entry name" value="DnaJ"/>
    <property type="match status" value="1"/>
</dbReference>
<dbReference type="PANTHER" id="PTHR44137">
    <property type="entry name" value="BNAC03G44070D PROTEIN"/>
    <property type="match status" value="1"/>
</dbReference>
<dbReference type="InterPro" id="IPR056988">
    <property type="entry name" value="Zn_ribbon_pln"/>
</dbReference>
<protein>
    <recommendedName>
        <fullName evidence="2">J domain-containing protein</fullName>
    </recommendedName>
</protein>
<dbReference type="PRINTS" id="PR00625">
    <property type="entry name" value="JDOMAIN"/>
</dbReference>
<proteinExistence type="predicted"/>
<dbReference type="Pfam" id="PF23551">
    <property type="entry name" value="Zn_ribbon_20"/>
    <property type="match status" value="1"/>
</dbReference>
<feature type="region of interest" description="Disordered" evidence="1">
    <location>
        <begin position="130"/>
        <end position="171"/>
    </location>
</feature>
<dbReference type="InterPro" id="IPR024593">
    <property type="entry name" value="DUF3444"/>
</dbReference>
<dbReference type="PANTHER" id="PTHR44137:SF32">
    <property type="entry name" value="DNAJ HEAT SHOCK AMINO-TERMINAL DOMAIN PROTEIN"/>
    <property type="match status" value="1"/>
</dbReference>
<dbReference type="Gene3D" id="1.10.287.110">
    <property type="entry name" value="DnaJ domain"/>
    <property type="match status" value="1"/>
</dbReference>
<dbReference type="PROSITE" id="PS50076">
    <property type="entry name" value="DNAJ_2"/>
    <property type="match status" value="1"/>
</dbReference>
<dbReference type="Proteomes" id="UP000295252">
    <property type="component" value="Chromosome IV"/>
</dbReference>
<dbReference type="AlphaFoldDB" id="A0A068UA65"/>
<dbReference type="PROSITE" id="PS00636">
    <property type="entry name" value="DNAJ_1"/>
    <property type="match status" value="1"/>
</dbReference>
<dbReference type="SUPFAM" id="SSF46565">
    <property type="entry name" value="Chaperone J-domain"/>
    <property type="match status" value="1"/>
</dbReference>
<accession>A0A068UA65</accession>
<evidence type="ECO:0000256" key="1">
    <source>
        <dbReference type="SAM" id="MobiDB-lite"/>
    </source>
</evidence>
<dbReference type="InterPro" id="IPR018253">
    <property type="entry name" value="DnaJ_domain_CS"/>
</dbReference>
<dbReference type="PhylomeDB" id="A0A068UA65"/>
<feature type="compositionally biased region" description="Polar residues" evidence="1">
    <location>
        <begin position="154"/>
        <end position="171"/>
    </location>
</feature>
<organism evidence="3 4">
    <name type="scientific">Coffea canephora</name>
    <name type="common">Robusta coffee</name>
    <dbReference type="NCBI Taxonomy" id="49390"/>
    <lineage>
        <taxon>Eukaryota</taxon>
        <taxon>Viridiplantae</taxon>
        <taxon>Streptophyta</taxon>
        <taxon>Embryophyta</taxon>
        <taxon>Tracheophyta</taxon>
        <taxon>Spermatophyta</taxon>
        <taxon>Magnoliopsida</taxon>
        <taxon>eudicotyledons</taxon>
        <taxon>Gunneridae</taxon>
        <taxon>Pentapetalae</taxon>
        <taxon>asterids</taxon>
        <taxon>lamiids</taxon>
        <taxon>Gentianales</taxon>
        <taxon>Rubiaceae</taxon>
        <taxon>Ixoroideae</taxon>
        <taxon>Gardenieae complex</taxon>
        <taxon>Bertiereae - Coffeeae clade</taxon>
        <taxon>Coffeeae</taxon>
        <taxon>Coffea</taxon>
    </lineage>
</organism>
<evidence type="ECO:0000259" key="2">
    <source>
        <dbReference type="PROSITE" id="PS50076"/>
    </source>
</evidence>
<feature type="compositionally biased region" description="Basic and acidic residues" evidence="1">
    <location>
        <begin position="739"/>
        <end position="766"/>
    </location>
</feature>
<feature type="compositionally biased region" description="Polar residues" evidence="1">
    <location>
        <begin position="233"/>
        <end position="254"/>
    </location>
</feature>
<dbReference type="InterPro" id="IPR036869">
    <property type="entry name" value="J_dom_sf"/>
</dbReference>
<dbReference type="Pfam" id="PF11926">
    <property type="entry name" value="DUF3444"/>
    <property type="match status" value="1"/>
</dbReference>
<gene>
    <name evidence="3" type="ORF">GSCOC_T00020013001</name>
</gene>
<feature type="region of interest" description="Disordered" evidence="1">
    <location>
        <begin position="423"/>
        <end position="482"/>
    </location>
</feature>
<feature type="compositionally biased region" description="Basic and acidic residues" evidence="1">
    <location>
        <begin position="431"/>
        <end position="455"/>
    </location>
</feature>
<dbReference type="InParanoid" id="A0A068UA65"/>
<feature type="region of interest" description="Disordered" evidence="1">
    <location>
        <begin position="220"/>
        <end position="320"/>
    </location>
</feature>